<accession>A0A8R1US45</accession>
<keyword evidence="2" id="KW-1185">Reference proteome</keyword>
<dbReference type="Proteomes" id="UP000005239">
    <property type="component" value="Unassembled WGS sequence"/>
</dbReference>
<sequence length="88" mass="10464">MGDSRKIHLLNKRSMYRHFLNFQSGQQIEMERMIRSLDWKRQQRVYDHFLVGTCEPYKAVIKSHENMPLPMPIKNNATPQPIVSVHTN</sequence>
<dbReference type="AlphaFoldDB" id="A0A2A6BRN8"/>
<evidence type="ECO:0000313" key="1">
    <source>
        <dbReference type="EnsemblMetazoa" id="PPA36772.1"/>
    </source>
</evidence>
<name>A0A2A6BRN8_PRIPA</name>
<evidence type="ECO:0000313" key="2">
    <source>
        <dbReference type="Proteomes" id="UP000005239"/>
    </source>
</evidence>
<proteinExistence type="predicted"/>
<dbReference type="EnsemblMetazoa" id="PPA36772.1">
    <property type="protein sequence ID" value="PPA36772.1"/>
    <property type="gene ID" value="WBGene00275141"/>
</dbReference>
<reference evidence="1" key="2">
    <citation type="submission" date="2022-06" db="UniProtKB">
        <authorList>
            <consortium name="EnsemblMetazoa"/>
        </authorList>
    </citation>
    <scope>IDENTIFICATION</scope>
    <source>
        <strain evidence="1">PS312</strain>
    </source>
</reference>
<gene>
    <name evidence="1" type="primary">WBGene00275141</name>
</gene>
<organism evidence="1 2">
    <name type="scientific">Pristionchus pacificus</name>
    <name type="common">Parasitic nematode worm</name>
    <dbReference type="NCBI Taxonomy" id="54126"/>
    <lineage>
        <taxon>Eukaryota</taxon>
        <taxon>Metazoa</taxon>
        <taxon>Ecdysozoa</taxon>
        <taxon>Nematoda</taxon>
        <taxon>Chromadorea</taxon>
        <taxon>Rhabditida</taxon>
        <taxon>Rhabditina</taxon>
        <taxon>Diplogasteromorpha</taxon>
        <taxon>Diplogasteroidea</taxon>
        <taxon>Neodiplogasteridae</taxon>
        <taxon>Pristionchus</taxon>
    </lineage>
</organism>
<protein>
    <submittedName>
        <fullName evidence="1">Uncharacterized protein</fullName>
    </submittedName>
</protein>
<accession>A0A2A6BRN8</accession>
<reference evidence="2" key="1">
    <citation type="journal article" date="2008" name="Nat. Genet.">
        <title>The Pristionchus pacificus genome provides a unique perspective on nematode lifestyle and parasitism.</title>
        <authorList>
            <person name="Dieterich C."/>
            <person name="Clifton S.W."/>
            <person name="Schuster L.N."/>
            <person name="Chinwalla A."/>
            <person name="Delehaunty K."/>
            <person name="Dinkelacker I."/>
            <person name="Fulton L."/>
            <person name="Fulton R."/>
            <person name="Godfrey J."/>
            <person name="Minx P."/>
            <person name="Mitreva M."/>
            <person name="Roeseler W."/>
            <person name="Tian H."/>
            <person name="Witte H."/>
            <person name="Yang S.P."/>
            <person name="Wilson R.K."/>
            <person name="Sommer R.J."/>
        </authorList>
    </citation>
    <scope>NUCLEOTIDE SEQUENCE [LARGE SCALE GENOMIC DNA]</scope>
    <source>
        <strain evidence="2">PS312</strain>
    </source>
</reference>